<dbReference type="AlphaFoldDB" id="A0A078KTW3"/>
<dbReference type="SUPFAM" id="SSF52540">
    <property type="entry name" value="P-loop containing nucleoside triphosphate hydrolases"/>
    <property type="match status" value="1"/>
</dbReference>
<evidence type="ECO:0000256" key="2">
    <source>
        <dbReference type="ARBA" id="ARBA00007599"/>
    </source>
</evidence>
<gene>
    <name evidence="11" type="ORF">BN59_02183</name>
</gene>
<evidence type="ECO:0000313" key="11">
    <source>
        <dbReference type="EMBL" id="CDZ77890.1"/>
    </source>
</evidence>
<dbReference type="NCBIfam" id="TIGR00150">
    <property type="entry name" value="T6A_YjeE"/>
    <property type="match status" value="1"/>
</dbReference>
<dbReference type="OrthoDB" id="9800307at2"/>
<comment type="subcellular location">
    <subcellularLocation>
        <location evidence="1">Cytoplasm</location>
    </subcellularLocation>
</comment>
<dbReference type="GO" id="GO:0046872">
    <property type="term" value="F:metal ion binding"/>
    <property type="evidence" value="ECO:0007669"/>
    <property type="project" value="UniProtKB-KW"/>
</dbReference>
<organism evidence="11 12">
    <name type="scientific">Legionella massiliensis</name>
    <dbReference type="NCBI Taxonomy" id="1034943"/>
    <lineage>
        <taxon>Bacteria</taxon>
        <taxon>Pseudomonadati</taxon>
        <taxon>Pseudomonadota</taxon>
        <taxon>Gammaproteobacteria</taxon>
        <taxon>Legionellales</taxon>
        <taxon>Legionellaceae</taxon>
        <taxon>Legionella</taxon>
    </lineage>
</organism>
<evidence type="ECO:0000256" key="5">
    <source>
        <dbReference type="ARBA" id="ARBA00022694"/>
    </source>
</evidence>
<dbReference type="PANTHER" id="PTHR33540:SF2">
    <property type="entry name" value="TRNA THREONYLCARBAMOYLADENOSINE BIOSYNTHESIS PROTEIN TSAE"/>
    <property type="match status" value="1"/>
</dbReference>
<dbReference type="InterPro" id="IPR027417">
    <property type="entry name" value="P-loop_NTPase"/>
</dbReference>
<evidence type="ECO:0000256" key="3">
    <source>
        <dbReference type="ARBA" id="ARBA00019010"/>
    </source>
</evidence>
<evidence type="ECO:0000256" key="9">
    <source>
        <dbReference type="ARBA" id="ARBA00022842"/>
    </source>
</evidence>
<keyword evidence="5" id="KW-0819">tRNA processing</keyword>
<evidence type="ECO:0000256" key="1">
    <source>
        <dbReference type="ARBA" id="ARBA00004496"/>
    </source>
</evidence>
<evidence type="ECO:0000256" key="10">
    <source>
        <dbReference type="ARBA" id="ARBA00032441"/>
    </source>
</evidence>
<dbReference type="PANTHER" id="PTHR33540">
    <property type="entry name" value="TRNA THREONYLCARBAMOYLADENOSINE BIOSYNTHESIS PROTEIN TSAE"/>
    <property type="match status" value="1"/>
</dbReference>
<dbReference type="InterPro" id="IPR003442">
    <property type="entry name" value="T6A_TsaE"/>
</dbReference>
<evidence type="ECO:0000313" key="12">
    <source>
        <dbReference type="Proteomes" id="UP000044071"/>
    </source>
</evidence>
<evidence type="ECO:0000256" key="6">
    <source>
        <dbReference type="ARBA" id="ARBA00022723"/>
    </source>
</evidence>
<dbReference type="Gene3D" id="3.40.50.300">
    <property type="entry name" value="P-loop containing nucleotide triphosphate hydrolases"/>
    <property type="match status" value="1"/>
</dbReference>
<keyword evidence="9" id="KW-0460">Magnesium</keyword>
<dbReference type="STRING" id="1034943.BN59_02183"/>
<dbReference type="GO" id="GO:0005737">
    <property type="term" value="C:cytoplasm"/>
    <property type="evidence" value="ECO:0007669"/>
    <property type="project" value="UniProtKB-SubCell"/>
</dbReference>
<keyword evidence="12" id="KW-1185">Reference proteome</keyword>
<protein>
    <recommendedName>
        <fullName evidence="3">tRNA threonylcarbamoyladenosine biosynthesis protein TsaE</fullName>
    </recommendedName>
    <alternativeName>
        <fullName evidence="10">t(6)A37 threonylcarbamoyladenosine biosynthesis protein TsaE</fullName>
    </alternativeName>
</protein>
<dbReference type="GO" id="GO:0002949">
    <property type="term" value="P:tRNA threonylcarbamoyladenosine modification"/>
    <property type="evidence" value="ECO:0007669"/>
    <property type="project" value="InterPro"/>
</dbReference>
<evidence type="ECO:0000256" key="7">
    <source>
        <dbReference type="ARBA" id="ARBA00022741"/>
    </source>
</evidence>
<reference evidence="11 12" key="1">
    <citation type="submission" date="2014-06" db="EMBL/GenBank/DDBJ databases">
        <authorList>
            <person name="Urmite Genomes Urmite Genomes"/>
        </authorList>
    </citation>
    <scope>NUCLEOTIDE SEQUENCE [LARGE SCALE GENOMIC DNA]</scope>
</reference>
<keyword evidence="4" id="KW-0963">Cytoplasm</keyword>
<keyword evidence="6" id="KW-0479">Metal-binding</keyword>
<keyword evidence="7" id="KW-0547">Nucleotide-binding</keyword>
<dbReference type="eggNOG" id="COG0802">
    <property type="taxonomic scope" value="Bacteria"/>
</dbReference>
<accession>A0A078KTW3</accession>
<comment type="similarity">
    <text evidence="2">Belongs to the TsaE family.</text>
</comment>
<dbReference type="RefSeq" id="WP_043874351.1">
    <property type="nucleotide sequence ID" value="NZ_CCVW01000002.1"/>
</dbReference>
<evidence type="ECO:0000256" key="8">
    <source>
        <dbReference type="ARBA" id="ARBA00022840"/>
    </source>
</evidence>
<sequence length="157" mass="17479">MTKVCSIELATEVDSELLATRLANCLYSPLVLTFSGEIGAGKTTFIRAMLRALGIKSAIKSPTFSLIESYESEHLQIHHFDLYRIHDETELEYIGFRDYFLENAVCCIEWPERAVHSLEQVDINFALTISGSGRLLTLDATSTTGEKILSCLVGNND</sequence>
<dbReference type="EMBL" id="CCSB01000002">
    <property type="protein sequence ID" value="CDZ77890.1"/>
    <property type="molecule type" value="Genomic_DNA"/>
</dbReference>
<dbReference type="Proteomes" id="UP000044071">
    <property type="component" value="Unassembled WGS sequence"/>
</dbReference>
<name>A0A078KTW3_9GAMM</name>
<keyword evidence="8" id="KW-0067">ATP-binding</keyword>
<evidence type="ECO:0000256" key="4">
    <source>
        <dbReference type="ARBA" id="ARBA00022490"/>
    </source>
</evidence>
<dbReference type="Pfam" id="PF02367">
    <property type="entry name" value="TsaE"/>
    <property type="match status" value="1"/>
</dbReference>
<dbReference type="GO" id="GO:0005524">
    <property type="term" value="F:ATP binding"/>
    <property type="evidence" value="ECO:0007669"/>
    <property type="project" value="UniProtKB-KW"/>
</dbReference>
<proteinExistence type="inferred from homology"/>